<feature type="chain" id="PRO_5029517151" evidence="1">
    <location>
        <begin position="17"/>
        <end position="172"/>
    </location>
</feature>
<dbReference type="Proteomes" id="UP000570595">
    <property type="component" value="Unassembled WGS sequence"/>
</dbReference>
<keyword evidence="1" id="KW-0732">Signal</keyword>
<comment type="caution">
    <text evidence="2">The sequence shown here is derived from an EMBL/GenBank/DDBJ whole genome shotgun (WGS) entry which is preliminary data.</text>
</comment>
<evidence type="ECO:0000256" key="1">
    <source>
        <dbReference type="SAM" id="SignalP"/>
    </source>
</evidence>
<accession>A0A7J6L4C0</accession>
<dbReference type="OrthoDB" id="10406871at2759"/>
<reference evidence="2 3" key="1">
    <citation type="submission" date="2020-04" db="EMBL/GenBank/DDBJ databases">
        <title>Perkinsus olseni comparative genomics.</title>
        <authorList>
            <person name="Bogema D.R."/>
        </authorList>
    </citation>
    <scope>NUCLEOTIDE SEQUENCE [LARGE SCALE GENOMIC DNA]</scope>
    <source>
        <strain evidence="2">ATCC PRA-179</strain>
    </source>
</reference>
<proteinExistence type="predicted"/>
<evidence type="ECO:0000313" key="2">
    <source>
        <dbReference type="EMBL" id="KAF4654147.1"/>
    </source>
</evidence>
<protein>
    <submittedName>
        <fullName evidence="2">Uncharacterized protein</fullName>
    </submittedName>
</protein>
<name>A0A7J6L4C0_PEROL</name>
<dbReference type="EMBL" id="JABAHT010000559">
    <property type="protein sequence ID" value="KAF4654147.1"/>
    <property type="molecule type" value="Genomic_DNA"/>
</dbReference>
<sequence length="172" mass="19425">MSRLLTLLTVAFTSGAAPFPPSKVYFSPDDNWQPISMTIWKFTPSTRGPAGTVNIDVVYTKDENSLTYHTGPIPYALEPDGDTVKLDTTSGHFIAFGLNFNLIAKDWERIRYNPSEDMFTMLLGYGCYARLPQALGGTRKSRESTRMMNPDLDLRRLHLSQYETHTPFVIIP</sequence>
<organism evidence="2 3">
    <name type="scientific">Perkinsus olseni</name>
    <name type="common">Perkinsus atlanticus</name>
    <dbReference type="NCBI Taxonomy" id="32597"/>
    <lineage>
        <taxon>Eukaryota</taxon>
        <taxon>Sar</taxon>
        <taxon>Alveolata</taxon>
        <taxon>Perkinsozoa</taxon>
        <taxon>Perkinsea</taxon>
        <taxon>Perkinsida</taxon>
        <taxon>Perkinsidae</taxon>
        <taxon>Perkinsus</taxon>
    </lineage>
</organism>
<gene>
    <name evidence="2" type="ORF">FOZ61_008435</name>
</gene>
<evidence type="ECO:0000313" key="3">
    <source>
        <dbReference type="Proteomes" id="UP000570595"/>
    </source>
</evidence>
<dbReference type="AlphaFoldDB" id="A0A7J6L4C0"/>
<feature type="signal peptide" evidence="1">
    <location>
        <begin position="1"/>
        <end position="16"/>
    </location>
</feature>